<proteinExistence type="predicted"/>
<reference evidence="4" key="1">
    <citation type="journal article" date="2019" name="Int. J. Syst. Evol. Microbiol.">
        <title>The Global Catalogue of Microorganisms (GCM) 10K type strain sequencing project: providing services to taxonomists for standard genome sequencing and annotation.</title>
        <authorList>
            <consortium name="The Broad Institute Genomics Platform"/>
            <consortium name="The Broad Institute Genome Sequencing Center for Infectious Disease"/>
            <person name="Wu L."/>
            <person name="Ma J."/>
        </authorList>
    </citation>
    <scope>NUCLEOTIDE SEQUENCE [LARGE SCALE GENOMIC DNA]</scope>
    <source>
        <strain evidence="4">JCM 18019</strain>
    </source>
</reference>
<dbReference type="Gene3D" id="1.10.10.60">
    <property type="entry name" value="Homeodomain-like"/>
    <property type="match status" value="2"/>
</dbReference>
<dbReference type="InterPro" id="IPR018060">
    <property type="entry name" value="HTH_AraC"/>
</dbReference>
<evidence type="ECO:0000313" key="3">
    <source>
        <dbReference type="EMBL" id="GAA5089424.1"/>
    </source>
</evidence>
<organism evidence="3 4">
    <name type="scientific">Chryseobacterium ginsengisoli</name>
    <dbReference type="NCBI Taxonomy" id="363853"/>
    <lineage>
        <taxon>Bacteria</taxon>
        <taxon>Pseudomonadati</taxon>
        <taxon>Bacteroidota</taxon>
        <taxon>Flavobacteriia</taxon>
        <taxon>Flavobacteriales</taxon>
        <taxon>Weeksellaceae</taxon>
        <taxon>Chryseobacterium group</taxon>
        <taxon>Chryseobacterium</taxon>
    </lineage>
</organism>
<sequence>MVVINNPISIRENNKVDIEKKIVDDLILKLQGFEERMEFTESGITLNKLAAKFDTNQNYLSQVVNDYKGMNFTRYLSELRIAFITDKLYNDKKYLRYKIETLAEECGIASRTNFSNLFQEINGMRPTDFIKKRLADIDDEKSREVGDRF</sequence>
<keyword evidence="4" id="KW-1185">Reference proteome</keyword>
<dbReference type="EMBL" id="BAABHX010000002">
    <property type="protein sequence ID" value="GAA5089424.1"/>
    <property type="molecule type" value="Genomic_DNA"/>
</dbReference>
<dbReference type="PANTHER" id="PTHR43280">
    <property type="entry name" value="ARAC-FAMILY TRANSCRIPTIONAL REGULATOR"/>
    <property type="match status" value="1"/>
</dbReference>
<feature type="domain" description="HTH araC/xylS-type" evidence="2">
    <location>
        <begin position="24"/>
        <end position="132"/>
    </location>
</feature>
<evidence type="ECO:0000256" key="1">
    <source>
        <dbReference type="ARBA" id="ARBA00023125"/>
    </source>
</evidence>
<comment type="caution">
    <text evidence="3">The sequence shown here is derived from an EMBL/GenBank/DDBJ whole genome shotgun (WGS) entry which is preliminary data.</text>
</comment>
<evidence type="ECO:0000313" key="4">
    <source>
        <dbReference type="Proteomes" id="UP001500353"/>
    </source>
</evidence>
<evidence type="ECO:0000259" key="2">
    <source>
        <dbReference type="PROSITE" id="PS01124"/>
    </source>
</evidence>
<keyword evidence="1" id="KW-0238">DNA-binding</keyword>
<gene>
    <name evidence="3" type="ORF">GCM10023210_14240</name>
</gene>
<accession>A0ABP9M556</accession>
<dbReference type="PROSITE" id="PS01124">
    <property type="entry name" value="HTH_ARAC_FAMILY_2"/>
    <property type="match status" value="1"/>
</dbReference>
<name>A0ABP9M556_9FLAO</name>
<dbReference type="Proteomes" id="UP001500353">
    <property type="component" value="Unassembled WGS sequence"/>
</dbReference>
<protein>
    <recommendedName>
        <fullName evidence="2">HTH araC/xylS-type domain-containing protein</fullName>
    </recommendedName>
</protein>
<dbReference type="PANTHER" id="PTHR43280:SF2">
    <property type="entry name" value="HTH-TYPE TRANSCRIPTIONAL REGULATOR EXSA"/>
    <property type="match status" value="1"/>
</dbReference>
<dbReference type="SMART" id="SM00342">
    <property type="entry name" value="HTH_ARAC"/>
    <property type="match status" value="1"/>
</dbReference>
<dbReference type="Pfam" id="PF12833">
    <property type="entry name" value="HTH_18"/>
    <property type="match status" value="1"/>
</dbReference>